<dbReference type="EC" id="3.5.1.44" evidence="3"/>
<feature type="active site" evidence="3 4">
    <location>
        <position position="195"/>
    </location>
</feature>
<protein>
    <recommendedName>
        <fullName evidence="3">Protein-glutamate methylesterase/protein-glutamine glutaminase</fullName>
        <ecNumber evidence="3">3.1.1.61</ecNumber>
        <ecNumber evidence="3">3.5.1.44</ecNumber>
    </recommendedName>
</protein>
<dbReference type="EMBL" id="JAALHA020000001">
    <property type="protein sequence ID" value="MDR9893563.1"/>
    <property type="molecule type" value="Genomic_DNA"/>
</dbReference>
<gene>
    <name evidence="3" type="primary">cheB</name>
    <name evidence="8" type="ORF">G7B40_003050</name>
</gene>
<evidence type="ECO:0000256" key="1">
    <source>
        <dbReference type="ARBA" id="ARBA00022801"/>
    </source>
</evidence>
<comment type="catalytic activity">
    <reaction evidence="3">
        <text>L-glutaminyl-[protein] + H2O = L-glutamyl-[protein] + NH4(+)</text>
        <dbReference type="Rhea" id="RHEA:16441"/>
        <dbReference type="Rhea" id="RHEA-COMP:10207"/>
        <dbReference type="Rhea" id="RHEA-COMP:10208"/>
        <dbReference type="ChEBI" id="CHEBI:15377"/>
        <dbReference type="ChEBI" id="CHEBI:28938"/>
        <dbReference type="ChEBI" id="CHEBI:29973"/>
        <dbReference type="ChEBI" id="CHEBI:30011"/>
        <dbReference type="EC" id="3.5.1.44"/>
    </reaction>
</comment>
<accession>A0AAP5I5N9</accession>
<evidence type="ECO:0000313" key="9">
    <source>
        <dbReference type="Proteomes" id="UP000667802"/>
    </source>
</evidence>
<dbReference type="PROSITE" id="PS50110">
    <property type="entry name" value="RESPONSE_REGULATORY"/>
    <property type="match status" value="1"/>
</dbReference>
<evidence type="ECO:0000259" key="6">
    <source>
        <dbReference type="PROSITE" id="PS50110"/>
    </source>
</evidence>
<evidence type="ECO:0000313" key="8">
    <source>
        <dbReference type="EMBL" id="MDR9893563.1"/>
    </source>
</evidence>
<dbReference type="InterPro" id="IPR011006">
    <property type="entry name" value="CheY-like_superfamily"/>
</dbReference>
<evidence type="ECO:0000259" key="7">
    <source>
        <dbReference type="PROSITE" id="PS50122"/>
    </source>
</evidence>
<dbReference type="InterPro" id="IPR008248">
    <property type="entry name" value="CheB-like"/>
</dbReference>
<feature type="domain" description="Response regulatory" evidence="6">
    <location>
        <begin position="5"/>
        <end position="123"/>
    </location>
</feature>
<comment type="caution">
    <text evidence="8">The sequence shown here is derived from an EMBL/GenBank/DDBJ whole genome shotgun (WGS) entry which is preliminary data.</text>
</comment>
<dbReference type="Pfam" id="PF00072">
    <property type="entry name" value="Response_reg"/>
    <property type="match status" value="1"/>
</dbReference>
<dbReference type="RefSeq" id="WP_208345110.1">
    <property type="nucleotide sequence ID" value="NZ_CAWQFN010000591.1"/>
</dbReference>
<dbReference type="HAMAP" id="MF_00099">
    <property type="entry name" value="CheB_chemtxs"/>
    <property type="match status" value="1"/>
</dbReference>
<dbReference type="Pfam" id="PF01339">
    <property type="entry name" value="CheB_methylest"/>
    <property type="match status" value="1"/>
</dbReference>
<dbReference type="PROSITE" id="PS50122">
    <property type="entry name" value="CHEB"/>
    <property type="match status" value="1"/>
</dbReference>
<dbReference type="PANTHER" id="PTHR42872">
    <property type="entry name" value="PROTEIN-GLUTAMATE METHYLESTERASE/PROTEIN-GLUTAMINE GLUTAMINASE"/>
    <property type="match status" value="1"/>
</dbReference>
<dbReference type="CDD" id="cd16432">
    <property type="entry name" value="CheB_Rec"/>
    <property type="match status" value="1"/>
</dbReference>
<evidence type="ECO:0000256" key="4">
    <source>
        <dbReference type="PROSITE-ProRule" id="PRU00050"/>
    </source>
</evidence>
<reference evidence="9" key="1">
    <citation type="journal article" date="2021" name="Science">
        <title>Hunting the eagle killer: A cyanobacterial neurotoxin causes vacuolar myelinopathy.</title>
        <authorList>
            <person name="Breinlinger S."/>
            <person name="Phillips T.J."/>
            <person name="Haram B.N."/>
            <person name="Mares J."/>
            <person name="Martinez Yerena J.A."/>
            <person name="Hrouzek P."/>
            <person name="Sobotka R."/>
            <person name="Henderson W.M."/>
            <person name="Schmieder P."/>
            <person name="Williams S.M."/>
            <person name="Lauderdale J.D."/>
            <person name="Wilde H.D."/>
            <person name="Gerrin W."/>
            <person name="Kust A."/>
            <person name="Washington J.W."/>
            <person name="Wagner C."/>
            <person name="Geier B."/>
            <person name="Liebeke M."/>
            <person name="Enke H."/>
            <person name="Niedermeyer T.H.J."/>
            <person name="Wilde S.B."/>
        </authorList>
    </citation>
    <scope>NUCLEOTIDE SEQUENCE [LARGE SCALE GENOMIC DNA]</scope>
    <source>
        <strain evidence="9">Thurmond2011</strain>
    </source>
</reference>
<dbReference type="InterPro" id="IPR035909">
    <property type="entry name" value="CheB_C"/>
</dbReference>
<dbReference type="Gene3D" id="3.40.50.180">
    <property type="entry name" value="Methylesterase CheB, C-terminal domain"/>
    <property type="match status" value="1"/>
</dbReference>
<feature type="modified residue" description="4-aspartylphosphate" evidence="3 5">
    <location>
        <position position="56"/>
    </location>
</feature>
<feature type="active site" evidence="3 4">
    <location>
        <position position="291"/>
    </location>
</feature>
<dbReference type="SUPFAM" id="SSF52172">
    <property type="entry name" value="CheY-like"/>
    <property type="match status" value="1"/>
</dbReference>
<keyword evidence="3 5" id="KW-0597">Phosphoprotein</keyword>
<dbReference type="NCBIfam" id="NF001965">
    <property type="entry name" value="PRK00742.1"/>
    <property type="match status" value="1"/>
</dbReference>
<dbReference type="CDD" id="cd17541">
    <property type="entry name" value="REC_CheB-like"/>
    <property type="match status" value="1"/>
</dbReference>
<keyword evidence="1 3" id="KW-0378">Hydrolase</keyword>
<dbReference type="GO" id="GO:0008984">
    <property type="term" value="F:protein-glutamate methylesterase activity"/>
    <property type="evidence" value="ECO:0007669"/>
    <property type="project" value="UniProtKB-UniRule"/>
</dbReference>
<comment type="PTM">
    <text evidence="3">Phosphorylated by CheA. Phosphorylation of the N-terminal regulatory domain activates the methylesterase activity.</text>
</comment>
<dbReference type="Gene3D" id="3.40.50.2300">
    <property type="match status" value="1"/>
</dbReference>
<sequence>MLKIRVLVVDDSVVVRSRISKLLSSDPELEVVGVAATGSIALSKIPQLNPDVVILDIEMPDMDGLETLAAIRKSYPVLPVIMFSTFTRAGASATLEALSLGATDYATKPSNLGSVEAANKHIWEDLVPKIKLFGSGTTKLVPPVTPELIATPTRSLTQRVDVIAIGVSTGGPNALATMLPHLPADFPVPVLIVQHMPPMFTKLLAERLASISQIQVDEAIPGTVLKPGQAWIAPGDFHMIVERSGEDVQIVTHQAPPENSCRPSVDVLFRSVAEVYQSGAIAVVLTGMGQDGLHGCECIRSVGGQILAQDKASSVVWGMPGFVANAGLADQVLPLNQMADTIIGRIKHNRA</sequence>
<dbReference type="PANTHER" id="PTHR42872:SF3">
    <property type="entry name" value="PROTEIN-GLUTAMATE METHYLESTERASE_PROTEIN-GLUTAMINE GLUTAMINASE 1"/>
    <property type="match status" value="1"/>
</dbReference>
<comment type="function">
    <text evidence="3">Involved in chemotaxis. Part of a chemotaxis signal transduction system that modulates chemotaxis in response to various stimuli. Catalyzes the demethylation of specific methylglutamate residues introduced into the chemoreceptors (methyl-accepting chemotaxis proteins or MCP) by CheR. Also mediates the irreversible deamidation of specific glutamine residues to glutamic acid.</text>
</comment>
<name>A0AAP5I5N9_9CYAN</name>
<dbReference type="GO" id="GO:0005737">
    <property type="term" value="C:cytoplasm"/>
    <property type="evidence" value="ECO:0007669"/>
    <property type="project" value="UniProtKB-SubCell"/>
</dbReference>
<dbReference type="InterPro" id="IPR000673">
    <property type="entry name" value="Sig_transdc_resp-reg_Me-estase"/>
</dbReference>
<dbReference type="GO" id="GO:0000156">
    <property type="term" value="F:phosphorelay response regulator activity"/>
    <property type="evidence" value="ECO:0007669"/>
    <property type="project" value="InterPro"/>
</dbReference>
<evidence type="ECO:0000256" key="2">
    <source>
        <dbReference type="ARBA" id="ARBA00048267"/>
    </source>
</evidence>
<evidence type="ECO:0000256" key="5">
    <source>
        <dbReference type="PROSITE-ProRule" id="PRU00169"/>
    </source>
</evidence>
<proteinExistence type="inferred from homology"/>
<dbReference type="InterPro" id="IPR001789">
    <property type="entry name" value="Sig_transdc_resp-reg_receiver"/>
</dbReference>
<feature type="active site" evidence="3 4">
    <location>
        <position position="168"/>
    </location>
</feature>
<dbReference type="EC" id="3.1.1.61" evidence="3"/>
<dbReference type="AlphaFoldDB" id="A0AAP5I5N9"/>
<dbReference type="GO" id="GO:0006935">
    <property type="term" value="P:chemotaxis"/>
    <property type="evidence" value="ECO:0007669"/>
    <property type="project" value="UniProtKB-UniRule"/>
</dbReference>
<comment type="subcellular location">
    <subcellularLocation>
        <location evidence="3">Cytoplasm</location>
    </subcellularLocation>
</comment>
<dbReference type="GO" id="GO:0050568">
    <property type="term" value="F:protein-glutamine glutaminase activity"/>
    <property type="evidence" value="ECO:0007669"/>
    <property type="project" value="UniProtKB-UniRule"/>
</dbReference>
<comment type="domain">
    <text evidence="3">Contains a C-terminal catalytic domain, and an N-terminal region which modulates catalytic activity.</text>
</comment>
<dbReference type="Proteomes" id="UP000667802">
    <property type="component" value="Unassembled WGS sequence"/>
</dbReference>
<keyword evidence="3 4" id="KW-0145">Chemotaxis</keyword>
<keyword evidence="9" id="KW-1185">Reference proteome</keyword>
<feature type="domain" description="CheB-type methylesterase" evidence="7">
    <location>
        <begin position="156"/>
        <end position="349"/>
    </location>
</feature>
<dbReference type="SMART" id="SM00448">
    <property type="entry name" value="REC"/>
    <property type="match status" value="1"/>
</dbReference>
<keyword evidence="3" id="KW-0963">Cytoplasm</keyword>
<organism evidence="8 9">
    <name type="scientific">Aetokthonos hydrillicola Thurmond2011</name>
    <dbReference type="NCBI Taxonomy" id="2712845"/>
    <lineage>
        <taxon>Bacteria</taxon>
        <taxon>Bacillati</taxon>
        <taxon>Cyanobacteriota</taxon>
        <taxon>Cyanophyceae</taxon>
        <taxon>Nostocales</taxon>
        <taxon>Hapalosiphonaceae</taxon>
        <taxon>Aetokthonos</taxon>
    </lineage>
</organism>
<dbReference type="PIRSF" id="PIRSF000876">
    <property type="entry name" value="RR_chemtxs_CheB"/>
    <property type="match status" value="1"/>
</dbReference>
<evidence type="ECO:0000256" key="3">
    <source>
        <dbReference type="HAMAP-Rule" id="MF_00099"/>
    </source>
</evidence>
<comment type="catalytic activity">
    <reaction evidence="2 3">
        <text>[protein]-L-glutamate 5-O-methyl ester + H2O = L-glutamyl-[protein] + methanol + H(+)</text>
        <dbReference type="Rhea" id="RHEA:23236"/>
        <dbReference type="Rhea" id="RHEA-COMP:10208"/>
        <dbReference type="Rhea" id="RHEA-COMP:10311"/>
        <dbReference type="ChEBI" id="CHEBI:15377"/>
        <dbReference type="ChEBI" id="CHEBI:15378"/>
        <dbReference type="ChEBI" id="CHEBI:17790"/>
        <dbReference type="ChEBI" id="CHEBI:29973"/>
        <dbReference type="ChEBI" id="CHEBI:82795"/>
        <dbReference type="EC" id="3.1.1.61"/>
    </reaction>
</comment>
<dbReference type="SUPFAM" id="SSF52738">
    <property type="entry name" value="Methylesterase CheB, C-terminal domain"/>
    <property type="match status" value="1"/>
</dbReference>
<comment type="similarity">
    <text evidence="3">Belongs to the CheB family.</text>
</comment>